<accession>A0A835HY06</accession>
<dbReference type="InterPro" id="IPR058352">
    <property type="entry name" value="DUF8039"/>
</dbReference>
<reference evidence="3 4" key="1">
    <citation type="submission" date="2020-10" db="EMBL/GenBank/DDBJ databases">
        <title>The Coptis chinensis genome and diversification of protoberbering-type alkaloids.</title>
        <authorList>
            <person name="Wang B."/>
            <person name="Shu S."/>
            <person name="Song C."/>
            <person name="Liu Y."/>
        </authorList>
    </citation>
    <scope>NUCLEOTIDE SEQUENCE [LARGE SCALE GENOMIC DNA]</scope>
    <source>
        <strain evidence="3">HL-2020</strain>
        <tissue evidence="3">Leaf</tissue>
    </source>
</reference>
<dbReference type="Proteomes" id="UP000631114">
    <property type="component" value="Unassembled WGS sequence"/>
</dbReference>
<gene>
    <name evidence="3" type="ORF">IFM89_025349</name>
</gene>
<evidence type="ECO:0000256" key="1">
    <source>
        <dbReference type="SAM" id="MobiDB-lite"/>
    </source>
</evidence>
<dbReference type="AlphaFoldDB" id="A0A835HY06"/>
<feature type="domain" description="DUF8039" evidence="2">
    <location>
        <begin position="2"/>
        <end position="66"/>
    </location>
</feature>
<evidence type="ECO:0000313" key="3">
    <source>
        <dbReference type="EMBL" id="KAF9606467.1"/>
    </source>
</evidence>
<protein>
    <recommendedName>
        <fullName evidence="2">DUF8039 domain-containing protein</fullName>
    </recommendedName>
</protein>
<dbReference type="Pfam" id="PF26133">
    <property type="entry name" value="DUF8039"/>
    <property type="match status" value="1"/>
</dbReference>
<sequence>MVARGIVQDIDPNTKFGTRRLEERNFKVHMNVVYDGGVILPLPHDDWKSKLGEVAQGSVIWPKELLMFGDYGTEGSSGSDDNSTEGKDRKVDGLTAYGGNANATPSMALGVSTVPASLTFKQVQNVPYSNGKARGISVTPPTLVAEVPSQHGLASGQLTMV</sequence>
<name>A0A835HY06_9MAGN</name>
<proteinExistence type="predicted"/>
<evidence type="ECO:0000313" key="4">
    <source>
        <dbReference type="Proteomes" id="UP000631114"/>
    </source>
</evidence>
<feature type="region of interest" description="Disordered" evidence="1">
    <location>
        <begin position="72"/>
        <end position="93"/>
    </location>
</feature>
<comment type="caution">
    <text evidence="3">The sequence shown here is derived from an EMBL/GenBank/DDBJ whole genome shotgun (WGS) entry which is preliminary data.</text>
</comment>
<dbReference type="OrthoDB" id="1642657at2759"/>
<dbReference type="EMBL" id="JADFTS010000005">
    <property type="protein sequence ID" value="KAF9606467.1"/>
    <property type="molecule type" value="Genomic_DNA"/>
</dbReference>
<evidence type="ECO:0000259" key="2">
    <source>
        <dbReference type="Pfam" id="PF26133"/>
    </source>
</evidence>
<keyword evidence="4" id="KW-1185">Reference proteome</keyword>
<organism evidence="3 4">
    <name type="scientific">Coptis chinensis</name>
    <dbReference type="NCBI Taxonomy" id="261450"/>
    <lineage>
        <taxon>Eukaryota</taxon>
        <taxon>Viridiplantae</taxon>
        <taxon>Streptophyta</taxon>
        <taxon>Embryophyta</taxon>
        <taxon>Tracheophyta</taxon>
        <taxon>Spermatophyta</taxon>
        <taxon>Magnoliopsida</taxon>
        <taxon>Ranunculales</taxon>
        <taxon>Ranunculaceae</taxon>
        <taxon>Coptidoideae</taxon>
        <taxon>Coptis</taxon>
    </lineage>
</organism>